<evidence type="ECO:0000313" key="11">
    <source>
        <dbReference type="Proteomes" id="UP000093080"/>
    </source>
</evidence>
<dbReference type="InterPro" id="IPR025110">
    <property type="entry name" value="AMP-bd_C"/>
</dbReference>
<feature type="binding site" evidence="6">
    <location>
        <position position="554"/>
    </location>
    <ligand>
        <name>Mg(2+)</name>
        <dbReference type="ChEBI" id="CHEBI:18420"/>
    </ligand>
</feature>
<comment type="similarity">
    <text evidence="1 6">Belongs to the ATP-dependent AMP-binding enzyme family.</text>
</comment>
<feature type="binding site" evidence="6">
    <location>
        <position position="535"/>
    </location>
    <ligand>
        <name>CoA</name>
        <dbReference type="ChEBI" id="CHEBI:57287"/>
    </ligand>
</feature>
<dbReference type="GO" id="GO:0046872">
    <property type="term" value="F:metal ion binding"/>
    <property type="evidence" value="ECO:0007669"/>
    <property type="project" value="UniProtKB-KW"/>
</dbReference>
<feature type="binding site" evidence="6">
    <location>
        <begin position="399"/>
        <end position="401"/>
    </location>
    <ligand>
        <name>ATP</name>
        <dbReference type="ChEBI" id="CHEBI:30616"/>
    </ligand>
</feature>
<evidence type="ECO:0000256" key="6">
    <source>
        <dbReference type="HAMAP-Rule" id="MF_01123"/>
    </source>
</evidence>
<feature type="domain" description="Acetyl-coenzyme A synthetase N-terminal" evidence="9">
    <location>
        <begin position="36"/>
        <end position="92"/>
    </location>
</feature>
<comment type="PTM">
    <text evidence="6">Acetylated. Deacetylation by the SIR2-homolog deacetylase activates the enzyme.</text>
</comment>
<dbReference type="PROSITE" id="PS00455">
    <property type="entry name" value="AMP_BINDING"/>
    <property type="match status" value="1"/>
</dbReference>
<dbReference type="HAMAP" id="MF_01123">
    <property type="entry name" value="Ac_CoA_synth"/>
    <property type="match status" value="1"/>
</dbReference>
<feature type="binding site" evidence="6">
    <location>
        <position position="512"/>
    </location>
    <ligand>
        <name>ATP</name>
        <dbReference type="ChEBI" id="CHEBI:30616"/>
    </ligand>
</feature>
<feature type="domain" description="AMP-binding enzyme C-terminal" evidence="8">
    <location>
        <begin position="543"/>
        <end position="621"/>
    </location>
</feature>
<evidence type="ECO:0000256" key="1">
    <source>
        <dbReference type="ARBA" id="ARBA00006432"/>
    </source>
</evidence>
<feature type="binding site" evidence="6">
    <location>
        <position position="538"/>
    </location>
    <ligand>
        <name>ATP</name>
        <dbReference type="ChEBI" id="CHEBI:30616"/>
    </ligand>
</feature>
<feature type="binding site" evidence="6">
    <location>
        <position position="596"/>
    </location>
    <ligand>
        <name>CoA</name>
        <dbReference type="ChEBI" id="CHEBI:57287"/>
    </ligand>
</feature>
<sequence>MCANETQIESLMQEERLFRPSRKDQMKAHVKSMKEYKAYYKESMEDPEGFWARRAEELITWNKKWRKVLRWDFNDPKIEWFIGGKLNVSYNCLDRHLENGRRNKAALIWQGEPEEDVKVYTYQMLHTEVCRFANVLKKLGVKKGDRVSIYLPMIPELPIAMLACARIGAPHSIVFAGFSASSLESRIQDCKAKVLITADAVLRSGRTIPLKPNADQALKNCPTVEKCVVVKRAGNEINMEEGRDLWWHELMADESIKDTCEPEIMDAEDMLFILYTSGSTGKPKGVIHTTGGYLTYAAHTTQWVFDLKDDDVYWCTADIGWITGHTYIVYGPLALGGTSLMFEGVPTWPAPDRFWKIVEKFKVNIFYTAPTVIRALMREGVEWTQKHDLSTLRILGSVGEPINPEAWMWYHENIGKGKLPIVDTWWQTETGGILIAPLPYATPLKPGSATLPLPGVDAAIVRSDGTPAKKNEGGYLVVKRPWPGMLRGVFGDPERFKKQYFDRFPGMYESGDGARRDEDGYFWIMGRLDDVINVSGHRLGTAEIESALVSHPSVAEAAVVGMPHPVKGQTIYAYVTLKAGLEESDDLRAELRNHVRKIIGPIASPEYIQFAVGLPKTRSGKIMRRILRKIVAGETEDFGDTSTLADPSVIEDLIKGNKELTGNK</sequence>
<comment type="caution">
    <text evidence="10">The sequence shown here is derived from an EMBL/GenBank/DDBJ whole genome shotgun (WGS) entry which is preliminary data.</text>
</comment>
<dbReference type="Gene3D" id="3.40.50.12780">
    <property type="entry name" value="N-terminal domain of ligase-like"/>
    <property type="match status" value="1"/>
</dbReference>
<dbReference type="CDD" id="cd05966">
    <property type="entry name" value="ACS"/>
    <property type="match status" value="1"/>
</dbReference>
<dbReference type="InterPro" id="IPR020845">
    <property type="entry name" value="AMP-binding_CS"/>
</dbReference>
<evidence type="ECO:0000259" key="8">
    <source>
        <dbReference type="Pfam" id="PF13193"/>
    </source>
</evidence>
<evidence type="ECO:0000256" key="4">
    <source>
        <dbReference type="ARBA" id="ARBA00022840"/>
    </source>
</evidence>
<accession>A0A1B9F898</accession>
<dbReference type="Pfam" id="PF16177">
    <property type="entry name" value="ACAS_N"/>
    <property type="match status" value="1"/>
</dbReference>
<evidence type="ECO:0000259" key="7">
    <source>
        <dbReference type="Pfam" id="PF00501"/>
    </source>
</evidence>
<gene>
    <name evidence="6" type="primary">acsA</name>
    <name evidence="10" type="ORF">DBT_0592</name>
</gene>
<dbReference type="FunFam" id="3.40.50.12780:FF:000001">
    <property type="entry name" value="Acetyl-coenzyme A synthetase"/>
    <property type="match status" value="1"/>
</dbReference>
<feature type="binding site" evidence="6">
    <location>
        <position position="323"/>
    </location>
    <ligand>
        <name>CoA</name>
        <dbReference type="ChEBI" id="CHEBI:57287"/>
    </ligand>
</feature>
<keyword evidence="3 6" id="KW-0547">Nucleotide-binding</keyword>
<evidence type="ECO:0000256" key="5">
    <source>
        <dbReference type="ARBA" id="ARBA00022990"/>
    </source>
</evidence>
<feature type="modified residue" description="N6-acetyllysine" evidence="6">
    <location>
        <position position="621"/>
    </location>
</feature>
<dbReference type="FunFam" id="3.30.300.30:FF:000004">
    <property type="entry name" value="Acetyl-coenzyme A synthetase"/>
    <property type="match status" value="1"/>
</dbReference>
<dbReference type="GO" id="GO:0016208">
    <property type="term" value="F:AMP binding"/>
    <property type="evidence" value="ECO:0007669"/>
    <property type="project" value="InterPro"/>
</dbReference>
<dbReference type="EMBL" id="MAGO01000002">
    <property type="protein sequence ID" value="OCC16130.1"/>
    <property type="molecule type" value="Genomic_DNA"/>
</dbReference>
<keyword evidence="5 6" id="KW-0007">Acetylation</keyword>
<dbReference type="Pfam" id="PF13193">
    <property type="entry name" value="AMP-binding_C"/>
    <property type="match status" value="1"/>
</dbReference>
<dbReference type="AlphaFoldDB" id="A0A1B9F898"/>
<keyword evidence="2 6" id="KW-0436">Ligase</keyword>
<dbReference type="InterPro" id="IPR032387">
    <property type="entry name" value="ACAS_N"/>
</dbReference>
<proteinExistence type="inferred from homology"/>
<dbReference type="PANTHER" id="PTHR24095">
    <property type="entry name" value="ACETYL-COENZYME A SYNTHETASE"/>
    <property type="match status" value="1"/>
</dbReference>
<keyword evidence="11" id="KW-1185">Reference proteome</keyword>
<dbReference type="SUPFAM" id="SSF56801">
    <property type="entry name" value="Acetyl-CoA synthetase-like"/>
    <property type="match status" value="1"/>
</dbReference>
<evidence type="ECO:0000259" key="9">
    <source>
        <dbReference type="Pfam" id="PF16177"/>
    </source>
</evidence>
<dbReference type="NCBIfam" id="TIGR02188">
    <property type="entry name" value="Ac_CoA_lig_AcsA"/>
    <property type="match status" value="1"/>
</dbReference>
<dbReference type="GO" id="GO:0005829">
    <property type="term" value="C:cytosol"/>
    <property type="evidence" value="ECO:0007669"/>
    <property type="project" value="TreeGrafter"/>
</dbReference>
<dbReference type="GO" id="GO:0019427">
    <property type="term" value="P:acetyl-CoA biosynthetic process from acetate"/>
    <property type="evidence" value="ECO:0007669"/>
    <property type="project" value="UniProtKB-UniRule"/>
</dbReference>
<dbReference type="InterPro" id="IPR045851">
    <property type="entry name" value="AMP-bd_C_sf"/>
</dbReference>
<feature type="binding site" evidence="6">
    <location>
        <position position="551"/>
    </location>
    <ligand>
        <name>Mg(2+)</name>
        <dbReference type="ChEBI" id="CHEBI:18420"/>
    </ligand>
</feature>
<dbReference type="NCBIfam" id="NF001208">
    <property type="entry name" value="PRK00174.1"/>
    <property type="match status" value="1"/>
</dbReference>
<evidence type="ECO:0000256" key="2">
    <source>
        <dbReference type="ARBA" id="ARBA00022598"/>
    </source>
</evidence>
<keyword evidence="6" id="KW-0460">Magnesium</keyword>
<comment type="function">
    <text evidence="6">Catalyzes the conversion of acetate into acetyl-CoA (AcCoA), an essential intermediate at the junction of anabolic and catabolic pathways. AcsA undergoes a two-step reaction. In the first half reaction, AcsA combines acetate with ATP to form acetyl-adenylate (AcAMP) intermediate. In the second half reaction, it can then transfer the acetyl group from AcAMP to the sulfhydryl group of CoA, forming the product AcCoA.</text>
</comment>
<dbReference type="InterPro" id="IPR000873">
    <property type="entry name" value="AMP-dep_synth/lig_dom"/>
</dbReference>
<dbReference type="InterPro" id="IPR011904">
    <property type="entry name" value="Ac_CoA_lig"/>
</dbReference>
<dbReference type="GO" id="GO:0003987">
    <property type="term" value="F:acetate-CoA ligase activity"/>
    <property type="evidence" value="ECO:0007669"/>
    <property type="project" value="UniProtKB-UniRule"/>
</dbReference>
<dbReference type="Gene3D" id="3.30.300.30">
    <property type="match status" value="1"/>
</dbReference>
<keyword evidence="4 6" id="KW-0067">ATP-binding</keyword>
<dbReference type="PANTHER" id="PTHR24095:SF14">
    <property type="entry name" value="ACETYL-COENZYME A SYNTHETASE 1"/>
    <property type="match status" value="1"/>
</dbReference>
<dbReference type="Proteomes" id="UP000093080">
    <property type="component" value="Unassembled WGS sequence"/>
</dbReference>
<feature type="binding site" evidence="6">
    <location>
        <begin position="423"/>
        <end position="428"/>
    </location>
    <ligand>
        <name>ATP</name>
        <dbReference type="ChEBI" id="CHEBI:30616"/>
    </ligand>
</feature>
<evidence type="ECO:0000313" key="10">
    <source>
        <dbReference type="EMBL" id="OCC16130.1"/>
    </source>
</evidence>
<comment type="cofactor">
    <cofactor evidence="6">
        <name>Mg(2+)</name>
        <dbReference type="ChEBI" id="CHEBI:18420"/>
    </cofactor>
</comment>
<feature type="domain" description="AMP-dependent synthetase/ligase" evidence="7">
    <location>
        <begin position="100"/>
        <end position="488"/>
    </location>
</feature>
<name>A0A1B9F898_9BACT</name>
<protein>
    <recommendedName>
        <fullName evidence="6">Acetyl-coenzyme A synthetase</fullName>
        <shortName evidence="6">AcCoA synthetase</shortName>
        <shortName evidence="6">Acs</shortName>
        <ecNumber evidence="6">6.2.1.1</ecNumber>
    </recommendedName>
    <alternativeName>
        <fullName evidence="6">Acetate--CoA ligase</fullName>
    </alternativeName>
    <alternativeName>
        <fullName evidence="6">Acyl-activating enzyme</fullName>
    </alternativeName>
</protein>
<dbReference type="InterPro" id="IPR042099">
    <property type="entry name" value="ANL_N_sf"/>
</dbReference>
<reference evidence="10 11" key="1">
    <citation type="submission" date="2016-06" db="EMBL/GenBank/DDBJ databases">
        <title>Respiratory ammonification of nitrate coupled to the oxidation of elemental sulfur in deep-sea autotrophic thermophilic bacteria.</title>
        <authorList>
            <person name="Slobodkina G.B."/>
            <person name="Mardanov A.V."/>
            <person name="Ravin N.V."/>
            <person name="Frolova A.A."/>
            <person name="Viryasiv M.B."/>
            <person name="Chernyh N.A."/>
            <person name="Bonch-Osmolovskaya E.A."/>
            <person name="Slobodkin A.I."/>
        </authorList>
    </citation>
    <scope>NUCLEOTIDE SEQUENCE [LARGE SCALE GENOMIC DNA]</scope>
    <source>
        <strain evidence="10 11">S69</strain>
    </source>
</reference>
<dbReference type="GO" id="GO:0005524">
    <property type="term" value="F:ATP binding"/>
    <property type="evidence" value="ECO:0007669"/>
    <property type="project" value="UniProtKB-KW"/>
</dbReference>
<evidence type="ECO:0000256" key="3">
    <source>
        <dbReference type="ARBA" id="ARBA00022741"/>
    </source>
</evidence>
<dbReference type="Pfam" id="PF00501">
    <property type="entry name" value="AMP-binding"/>
    <property type="match status" value="1"/>
</dbReference>
<dbReference type="STRING" id="1156395.DBT_0592"/>
<feature type="binding site" evidence="6">
    <location>
        <position position="527"/>
    </location>
    <ligand>
        <name>ATP</name>
        <dbReference type="ChEBI" id="CHEBI:30616"/>
    </ligand>
</feature>
<organism evidence="10 11">
    <name type="scientific">Dissulfuribacter thermophilus</name>
    <dbReference type="NCBI Taxonomy" id="1156395"/>
    <lineage>
        <taxon>Bacteria</taxon>
        <taxon>Pseudomonadati</taxon>
        <taxon>Thermodesulfobacteriota</taxon>
        <taxon>Dissulfuribacteria</taxon>
        <taxon>Dissulfuribacterales</taxon>
        <taxon>Dissulfuribacteraceae</taxon>
        <taxon>Dissulfuribacter</taxon>
    </lineage>
</organism>
<comment type="catalytic activity">
    <reaction evidence="6">
        <text>acetate + ATP + CoA = acetyl-CoA + AMP + diphosphate</text>
        <dbReference type="Rhea" id="RHEA:23176"/>
        <dbReference type="ChEBI" id="CHEBI:30089"/>
        <dbReference type="ChEBI" id="CHEBI:30616"/>
        <dbReference type="ChEBI" id="CHEBI:33019"/>
        <dbReference type="ChEBI" id="CHEBI:57287"/>
        <dbReference type="ChEBI" id="CHEBI:57288"/>
        <dbReference type="ChEBI" id="CHEBI:456215"/>
        <dbReference type="EC" id="6.2.1.1"/>
    </reaction>
</comment>
<dbReference type="EC" id="6.2.1.1" evidence="6"/>
<keyword evidence="6" id="KW-0479">Metal-binding</keyword>
<comment type="caution">
    <text evidence="6">Lacks conserved residue(s) required for the propagation of feature annotation.</text>
</comment>
<dbReference type="PATRIC" id="fig|1156395.6.peg.598"/>
<feature type="binding site" evidence="6">
    <location>
        <position position="549"/>
    </location>
    <ligand>
        <name>Mg(2+)</name>
        <dbReference type="ChEBI" id="CHEBI:18420"/>
    </ligand>
</feature>